<dbReference type="UniPathway" id="UPA00988"/>
<comment type="caution">
    <text evidence="9">The sequence shown here is derived from an EMBL/GenBank/DDBJ whole genome shotgun (WGS) entry which is preliminary data.</text>
</comment>
<evidence type="ECO:0000256" key="4">
    <source>
        <dbReference type="ARBA" id="ARBA00007573"/>
    </source>
</evidence>
<sequence>MYSVKMAATSFQKKSRSKLFNIPGTRPSLHNNQLLISTGIPSLDNILGGGTAVGTVVLIEEDTYGSFSNLMLKYFLAEGVMTNQTLFLATANESPDNILKDLPAPIVDDPGASGNMEGGQEGGTDEKMKIAWRYQHLPQFQSNPTNVRFGHYYDLTKTMETDLRTSVESHTVDVTQELRLNPEPSDHFINCSYRCLLRAIQKRLAKGYTTTDTTQIEKHVMRIGIQSLGSPQWRETRLGSETSADKSMLKFLYALRSLVRSSFATCVLTVPTQLFQDEVFTSHIERLCDTVVNLESFAGTNKETNPAYKEYHGLFHIKALPRLNALNCHMPDTLDLAFKLKRKKFTIEKLHLPPELSETSNKEQNNAIVRPSNTTSCGTGITNSKLDF</sequence>
<evidence type="ECO:0000256" key="2">
    <source>
        <dbReference type="ARBA" id="ARBA00004496"/>
    </source>
</evidence>
<dbReference type="Pfam" id="PF05625">
    <property type="entry name" value="PAXNEB"/>
    <property type="match status" value="1"/>
</dbReference>
<evidence type="ECO:0000313" key="10">
    <source>
        <dbReference type="Proteomes" id="UP000749559"/>
    </source>
</evidence>
<dbReference type="GO" id="GO:0002098">
    <property type="term" value="P:tRNA wobble uridine modification"/>
    <property type="evidence" value="ECO:0007669"/>
    <property type="project" value="InterPro"/>
</dbReference>
<dbReference type="AlphaFoldDB" id="A0A8J1XTJ0"/>
<comment type="pathway">
    <text evidence="3">tRNA modification; 5-methoxycarbonylmethyl-2-thiouridine-tRNA biosynthesis.</text>
</comment>
<dbReference type="EMBL" id="CAIIXF020000006">
    <property type="protein sequence ID" value="CAH1787088.1"/>
    <property type="molecule type" value="Genomic_DNA"/>
</dbReference>
<keyword evidence="8" id="KW-0539">Nucleus</keyword>
<evidence type="ECO:0000256" key="8">
    <source>
        <dbReference type="ARBA" id="ARBA00023242"/>
    </source>
</evidence>
<dbReference type="Gene3D" id="3.40.50.300">
    <property type="entry name" value="P-loop containing nucleotide triphosphate hydrolases"/>
    <property type="match status" value="1"/>
</dbReference>
<dbReference type="PANTHER" id="PTHR12896">
    <property type="entry name" value="PAX6 NEIGHBOR PROTEIN PAXNEB"/>
    <property type="match status" value="1"/>
</dbReference>
<comment type="similarity">
    <text evidence="4">Belongs to the ELP4 family.</text>
</comment>
<evidence type="ECO:0000256" key="6">
    <source>
        <dbReference type="ARBA" id="ARBA00022490"/>
    </source>
</evidence>
<gene>
    <name evidence="9" type="ORF">OFUS_LOCUS12861</name>
</gene>
<dbReference type="GO" id="GO:0008023">
    <property type="term" value="C:transcription elongation factor complex"/>
    <property type="evidence" value="ECO:0007669"/>
    <property type="project" value="TreeGrafter"/>
</dbReference>
<evidence type="ECO:0000256" key="7">
    <source>
        <dbReference type="ARBA" id="ARBA00022694"/>
    </source>
</evidence>
<protein>
    <recommendedName>
        <fullName evidence="5">Elongator complex protein 4</fullName>
    </recommendedName>
</protein>
<keyword evidence="7" id="KW-0819">tRNA processing</keyword>
<dbReference type="CDD" id="cd19494">
    <property type="entry name" value="Elp4"/>
    <property type="match status" value="1"/>
</dbReference>
<dbReference type="Proteomes" id="UP000749559">
    <property type="component" value="Unassembled WGS sequence"/>
</dbReference>
<dbReference type="PANTHER" id="PTHR12896:SF1">
    <property type="entry name" value="ELONGATOR COMPLEX PROTEIN 4"/>
    <property type="match status" value="1"/>
</dbReference>
<keyword evidence="10" id="KW-1185">Reference proteome</keyword>
<keyword evidence="6" id="KW-0963">Cytoplasm</keyword>
<dbReference type="OrthoDB" id="289162at2759"/>
<evidence type="ECO:0000256" key="5">
    <source>
        <dbReference type="ARBA" id="ARBA00020265"/>
    </source>
</evidence>
<comment type="subcellular location">
    <subcellularLocation>
        <location evidence="2">Cytoplasm</location>
    </subcellularLocation>
    <subcellularLocation>
        <location evidence="1">Nucleus</location>
    </subcellularLocation>
</comment>
<dbReference type="InterPro" id="IPR027417">
    <property type="entry name" value="P-loop_NTPase"/>
</dbReference>
<accession>A0A8J1XTJ0</accession>
<evidence type="ECO:0000256" key="1">
    <source>
        <dbReference type="ARBA" id="ARBA00004123"/>
    </source>
</evidence>
<proteinExistence type="inferred from homology"/>
<dbReference type="GO" id="GO:0005737">
    <property type="term" value="C:cytoplasm"/>
    <property type="evidence" value="ECO:0007669"/>
    <property type="project" value="UniProtKB-SubCell"/>
</dbReference>
<dbReference type="FunFam" id="3.40.50.300:FF:003211">
    <property type="entry name" value="Elongator complex protein, putative"/>
    <property type="match status" value="1"/>
</dbReference>
<reference evidence="9" key="1">
    <citation type="submission" date="2022-03" db="EMBL/GenBank/DDBJ databases">
        <authorList>
            <person name="Martin C."/>
        </authorList>
    </citation>
    <scope>NUCLEOTIDE SEQUENCE</scope>
</reference>
<name>A0A8J1XTJ0_OWEFU</name>
<dbReference type="InterPro" id="IPR008728">
    <property type="entry name" value="Elongator_complex_protein_4"/>
</dbReference>
<evidence type="ECO:0000256" key="3">
    <source>
        <dbReference type="ARBA" id="ARBA00005043"/>
    </source>
</evidence>
<evidence type="ECO:0000313" key="9">
    <source>
        <dbReference type="EMBL" id="CAH1787088.1"/>
    </source>
</evidence>
<dbReference type="GO" id="GO:0033588">
    <property type="term" value="C:elongator holoenzyme complex"/>
    <property type="evidence" value="ECO:0007669"/>
    <property type="project" value="InterPro"/>
</dbReference>
<organism evidence="9 10">
    <name type="scientific">Owenia fusiformis</name>
    <name type="common">Polychaete worm</name>
    <dbReference type="NCBI Taxonomy" id="6347"/>
    <lineage>
        <taxon>Eukaryota</taxon>
        <taxon>Metazoa</taxon>
        <taxon>Spiralia</taxon>
        <taxon>Lophotrochozoa</taxon>
        <taxon>Annelida</taxon>
        <taxon>Polychaeta</taxon>
        <taxon>Sedentaria</taxon>
        <taxon>Canalipalpata</taxon>
        <taxon>Sabellida</taxon>
        <taxon>Oweniida</taxon>
        <taxon>Oweniidae</taxon>
        <taxon>Owenia</taxon>
    </lineage>
</organism>